<gene>
    <name evidence="2" type="ORF">IFM12276_26050</name>
</gene>
<dbReference type="RefSeq" id="WP_281879736.1">
    <property type="nucleotide sequence ID" value="NZ_AP026976.1"/>
</dbReference>
<organism evidence="2 3">
    <name type="scientific">Nocardia sputorum</name>
    <dbReference type="NCBI Taxonomy" id="2984338"/>
    <lineage>
        <taxon>Bacteria</taxon>
        <taxon>Bacillati</taxon>
        <taxon>Actinomycetota</taxon>
        <taxon>Actinomycetes</taxon>
        <taxon>Mycobacteriales</taxon>
        <taxon>Nocardiaceae</taxon>
        <taxon>Nocardia</taxon>
    </lineage>
</organism>
<evidence type="ECO:0000313" key="2">
    <source>
        <dbReference type="EMBL" id="BDT99576.1"/>
    </source>
</evidence>
<keyword evidence="1" id="KW-0812">Transmembrane</keyword>
<keyword evidence="1" id="KW-1133">Transmembrane helix</keyword>
<proteinExistence type="predicted"/>
<evidence type="ECO:0000256" key="1">
    <source>
        <dbReference type="SAM" id="Phobius"/>
    </source>
</evidence>
<feature type="transmembrane region" description="Helical" evidence="1">
    <location>
        <begin position="172"/>
        <end position="191"/>
    </location>
</feature>
<sequence length="478" mass="52823">MVVSGIGDNELYRRVREEETASIRSAAGNAVRFAAAVAAVVVVWARGPQLLAVWVPVVDLSSWRQLVLFPLAVLGVGAFAAGAEAVGDASRGLRARSIRRRVERAPDQIAMLVPPRETHMATVQAVRSHRSAAVRRLLWVGVPVALFVGVLVGGVSVEEPDGTRRPAPELEPAVLGFVTLLAAVLLVSVALRWRRWNASRTVEKWSTDPAYSARISPIGPDPAWSRAAEIPALTVKFITPPRGGGALRQVSLRSNVIGAKPVQIVYLRLFDNRARAREFLRGAWREFGYVHLLRSAASVSPEEVRKIRQDNTFRTMFVASPRMLREELAKHPAEPFPPGRRRLMGVTDLGVRVRDPAGSYPVRPILCHVSFWQAAVDMLLSRVDYVVLDLAGYVPANAGTRFELQRVIDRFPITKVVFLCDDKSDRAFLKAQVLHHWSRMDSRSPNAGTTPRVARIAVTDGHRATTRYLMADLQVRHG</sequence>
<dbReference type="EMBL" id="AP026978">
    <property type="protein sequence ID" value="BDT99576.1"/>
    <property type="molecule type" value="Genomic_DNA"/>
</dbReference>
<feature type="transmembrane region" description="Helical" evidence="1">
    <location>
        <begin position="137"/>
        <end position="157"/>
    </location>
</feature>
<protein>
    <submittedName>
        <fullName evidence="2">Uncharacterized protein</fullName>
    </submittedName>
</protein>
<keyword evidence="1" id="KW-0472">Membrane</keyword>
<keyword evidence="3" id="KW-1185">Reference proteome</keyword>
<name>A0ABN6U309_9NOCA</name>
<accession>A0ABN6U309</accession>
<feature type="transmembrane region" description="Helical" evidence="1">
    <location>
        <begin position="30"/>
        <end position="47"/>
    </location>
</feature>
<dbReference type="Proteomes" id="UP001317870">
    <property type="component" value="Chromosome"/>
</dbReference>
<evidence type="ECO:0000313" key="3">
    <source>
        <dbReference type="Proteomes" id="UP001317870"/>
    </source>
</evidence>
<reference evidence="2 3" key="1">
    <citation type="submission" date="2022-11" db="EMBL/GenBank/DDBJ databases">
        <title>Genome Sequencing of Nocardia sp. ON39_IFM12276 and assembly.</title>
        <authorList>
            <person name="Shimojima M."/>
            <person name="Toyokawa M."/>
            <person name="Uesaka K."/>
        </authorList>
    </citation>
    <scope>NUCLEOTIDE SEQUENCE [LARGE SCALE GENOMIC DNA]</scope>
    <source>
        <strain evidence="2 3">IFM 12276</strain>
    </source>
</reference>
<feature type="transmembrane region" description="Helical" evidence="1">
    <location>
        <begin position="67"/>
        <end position="87"/>
    </location>
</feature>